<evidence type="ECO:0000313" key="2">
    <source>
        <dbReference type="WBParaSite" id="nRc.2.0.1.t40530-RA"/>
    </source>
</evidence>
<name>A0A915KR21_ROMCU</name>
<evidence type="ECO:0000313" key="1">
    <source>
        <dbReference type="Proteomes" id="UP000887565"/>
    </source>
</evidence>
<dbReference type="WBParaSite" id="nRc.2.0.1.t40530-RA">
    <property type="protein sequence ID" value="nRc.2.0.1.t40530-RA"/>
    <property type="gene ID" value="nRc.2.0.1.g40530"/>
</dbReference>
<proteinExistence type="predicted"/>
<protein>
    <submittedName>
        <fullName evidence="2">Uncharacterized protein</fullName>
    </submittedName>
</protein>
<dbReference type="Proteomes" id="UP000887565">
    <property type="component" value="Unplaced"/>
</dbReference>
<dbReference type="AlphaFoldDB" id="A0A915KR21"/>
<keyword evidence="1" id="KW-1185">Reference proteome</keyword>
<accession>A0A915KR21</accession>
<sequence>MRQQNSKPQYEVRPSGASARCMPKFDQRLGSLRAGERLPVLGRHFGRGSYLYSRWAGHDTLLRCVQ</sequence>
<reference evidence="2" key="1">
    <citation type="submission" date="2022-11" db="UniProtKB">
        <authorList>
            <consortium name="WormBaseParasite"/>
        </authorList>
    </citation>
    <scope>IDENTIFICATION</scope>
</reference>
<organism evidence="1 2">
    <name type="scientific">Romanomermis culicivorax</name>
    <name type="common">Nematode worm</name>
    <dbReference type="NCBI Taxonomy" id="13658"/>
    <lineage>
        <taxon>Eukaryota</taxon>
        <taxon>Metazoa</taxon>
        <taxon>Ecdysozoa</taxon>
        <taxon>Nematoda</taxon>
        <taxon>Enoplea</taxon>
        <taxon>Dorylaimia</taxon>
        <taxon>Mermithida</taxon>
        <taxon>Mermithoidea</taxon>
        <taxon>Mermithidae</taxon>
        <taxon>Romanomermis</taxon>
    </lineage>
</organism>